<accession>A0A0V1CEG7</accession>
<gene>
    <name evidence="1" type="ORF">T03_7684</name>
</gene>
<dbReference type="EMBL" id="JYDI01000231">
    <property type="protein sequence ID" value="KRY47743.1"/>
    <property type="molecule type" value="Genomic_DNA"/>
</dbReference>
<dbReference type="Proteomes" id="UP000054653">
    <property type="component" value="Unassembled WGS sequence"/>
</dbReference>
<reference evidence="1 2" key="1">
    <citation type="submission" date="2015-01" db="EMBL/GenBank/DDBJ databases">
        <title>Evolution of Trichinella species and genotypes.</title>
        <authorList>
            <person name="Korhonen P.K."/>
            <person name="Edoardo P."/>
            <person name="Giuseppe L.R."/>
            <person name="Gasser R.B."/>
        </authorList>
    </citation>
    <scope>NUCLEOTIDE SEQUENCE [LARGE SCALE GENOMIC DNA]</scope>
    <source>
        <strain evidence="1">ISS120</strain>
    </source>
</reference>
<sequence length="63" mass="7456">MKKIDELKNAIYTRREMIKVEAIVFAIEKRPQLLRHVQHLETAFETTCLAEATHQTTLEQYLL</sequence>
<protein>
    <submittedName>
        <fullName evidence="1">Uncharacterized protein</fullName>
    </submittedName>
</protein>
<dbReference type="AlphaFoldDB" id="A0A0V1CEG7"/>
<name>A0A0V1CEG7_TRIBR</name>
<keyword evidence="2" id="KW-1185">Reference proteome</keyword>
<evidence type="ECO:0000313" key="1">
    <source>
        <dbReference type="EMBL" id="KRY47743.1"/>
    </source>
</evidence>
<organism evidence="1 2">
    <name type="scientific">Trichinella britovi</name>
    <name type="common">Parasitic roundworm</name>
    <dbReference type="NCBI Taxonomy" id="45882"/>
    <lineage>
        <taxon>Eukaryota</taxon>
        <taxon>Metazoa</taxon>
        <taxon>Ecdysozoa</taxon>
        <taxon>Nematoda</taxon>
        <taxon>Enoplea</taxon>
        <taxon>Dorylaimia</taxon>
        <taxon>Trichinellida</taxon>
        <taxon>Trichinellidae</taxon>
        <taxon>Trichinella</taxon>
    </lineage>
</organism>
<proteinExistence type="predicted"/>
<dbReference type="STRING" id="45882.A0A0V1CEG7"/>
<comment type="caution">
    <text evidence="1">The sequence shown here is derived from an EMBL/GenBank/DDBJ whole genome shotgun (WGS) entry which is preliminary data.</text>
</comment>
<evidence type="ECO:0000313" key="2">
    <source>
        <dbReference type="Proteomes" id="UP000054653"/>
    </source>
</evidence>